<dbReference type="Pfam" id="PF25000">
    <property type="entry name" value="DUF7779"/>
    <property type="match status" value="1"/>
</dbReference>
<dbReference type="AlphaFoldDB" id="A0AAD7A344"/>
<dbReference type="SMART" id="SM00028">
    <property type="entry name" value="TPR"/>
    <property type="match status" value="10"/>
</dbReference>
<keyword evidence="4" id="KW-0378">Hydrolase</keyword>
<dbReference type="GO" id="GO:0046486">
    <property type="term" value="P:glycerolipid metabolic process"/>
    <property type="evidence" value="ECO:0007669"/>
    <property type="project" value="UniProtKB-ARBA"/>
</dbReference>
<dbReference type="SUPFAM" id="SSF52151">
    <property type="entry name" value="FabD/lysophospholipase-like"/>
    <property type="match status" value="1"/>
</dbReference>
<dbReference type="InterPro" id="IPR019734">
    <property type="entry name" value="TPR_rpt"/>
</dbReference>
<feature type="short sequence motif" description="GXGXXG" evidence="2">
    <location>
        <begin position="16"/>
        <end position="21"/>
    </location>
</feature>
<dbReference type="Pfam" id="PF13374">
    <property type="entry name" value="TPR_10"/>
    <property type="match status" value="7"/>
</dbReference>
<dbReference type="PRINTS" id="PR00381">
    <property type="entry name" value="KINESINLIGHT"/>
</dbReference>
<gene>
    <name evidence="4" type="ORF">DFH08DRAFT_744280</name>
</gene>
<organism evidence="4 5">
    <name type="scientific">Mycena albidolilacea</name>
    <dbReference type="NCBI Taxonomy" id="1033008"/>
    <lineage>
        <taxon>Eukaryota</taxon>
        <taxon>Fungi</taxon>
        <taxon>Dikarya</taxon>
        <taxon>Basidiomycota</taxon>
        <taxon>Agaricomycotina</taxon>
        <taxon>Agaricomycetes</taxon>
        <taxon>Agaricomycetidae</taxon>
        <taxon>Agaricales</taxon>
        <taxon>Marasmiineae</taxon>
        <taxon>Mycenaceae</taxon>
        <taxon>Mycena</taxon>
    </lineage>
</organism>
<dbReference type="InterPro" id="IPR056681">
    <property type="entry name" value="DUF7779"/>
</dbReference>
<keyword evidence="4" id="KW-0808">Transferase</keyword>
<comment type="caution">
    <text evidence="4">The sequence shown here is derived from an EMBL/GenBank/DDBJ whole genome shotgun (WGS) entry which is preliminary data.</text>
</comment>
<dbReference type="PROSITE" id="PS51635">
    <property type="entry name" value="PNPLA"/>
    <property type="match status" value="1"/>
</dbReference>
<dbReference type="EMBL" id="JARIHO010000018">
    <property type="protein sequence ID" value="KAJ7348040.1"/>
    <property type="molecule type" value="Genomic_DNA"/>
</dbReference>
<protein>
    <submittedName>
        <fullName evidence="4">Acyl transferase/acyl hydrolase/lysophospholipase</fullName>
    </submittedName>
</protein>
<dbReference type="InterPro" id="IPR011990">
    <property type="entry name" value="TPR-like_helical_dom_sf"/>
</dbReference>
<dbReference type="InterPro" id="IPR016035">
    <property type="entry name" value="Acyl_Trfase/lysoPLipase"/>
</dbReference>
<evidence type="ECO:0000256" key="2">
    <source>
        <dbReference type="PROSITE-ProRule" id="PRU01161"/>
    </source>
</evidence>
<name>A0AAD7A344_9AGAR</name>
<dbReference type="PANTHER" id="PTHR46082:SF11">
    <property type="entry name" value="AAA+ ATPASE DOMAIN-CONTAINING PROTEIN-RELATED"/>
    <property type="match status" value="1"/>
</dbReference>
<dbReference type="GO" id="GO:0016740">
    <property type="term" value="F:transferase activity"/>
    <property type="evidence" value="ECO:0007669"/>
    <property type="project" value="UniProtKB-KW"/>
</dbReference>
<dbReference type="InterPro" id="IPR053137">
    <property type="entry name" value="NLR-like"/>
</dbReference>
<keyword evidence="5" id="KW-1185">Reference proteome</keyword>
<dbReference type="Proteomes" id="UP001218218">
    <property type="component" value="Unassembled WGS sequence"/>
</dbReference>
<accession>A0AAD7A344</accession>
<sequence length="1000" mass="110477">MDNPETRGLRLLALDGGGIRGLSMLIILEHLMNKLKVEENLPAVPHPCDYFDLIGGTGTGGLIALMLGRLRMSVEDAVKAYGQLAKEVFSDVKPPGSDGRFKASKLERAIKEIVRARSALQDPEEGLEDTRENACRTFVSTAAAANMSLPVLLRTYNTCEHQVMDCTIWQAGRATSAAPTFFKQIQIGHPGVEEAFLDGGMGHNNPTAALLLEAKVLFPNKQIACIISLGTGQPHTISIPKSSLLNQVIPLDVIKAMQKIATNCEKEHQSFAHHFDGIANLYFRFNVEQGMQNIQLNQWEDLSDVAANTGQYIQSQLMVNQLADAVKSLSGKIGRVPTTGFTPVQVAPDEIKQSKAALTPVTTWEISFEKLSPPAAEFLQMCSLLHHQNITEDIFKQAAAWTTENEEDAQTVQKARTFLQNFLSASGTWDPLSFRNIIAEIQAYSLIEEYDGKTLSMHPQIQSWCQTTLKDEFEARECMTDILGMSIRLTDDWLLFRIGLMPHVDSLIRNPTTVKPMFQSKYAQIYFESGRFRDAEHLETTVLEEQKTLLGADHPDTLLTMANLASTYSQLGRYQEAELLGVTVLEKRQTFLGADHPDTLRAMANLTSTYSQLGRYQEAVLLEATVLEKQKTFLGADHPDTLHAMANLASTYGQLGRYQEAELLGATVLEKRKTFLGADHPDTLRAMANLASTYSQLGRYQEAVLLEATVLEKRKTLLGAGHPDTLLAMANLASTYGQLGRYQEAGLLGATVLEKRKTLLGADHPHTLLTMANLASTYSQLGRYQEAELLGATVLEKRKIFLGADHPDTLHAMANLASTYSKLGRYQEAVLLEATVVEKRKALLGADHPHTLLAMANLASTYSQLGRYQEAELLGATVLEKRKTFLGADHPHTLHAMANLASTYSQLGRYQETVLLEATVLEKRKTLLGADHPDTLCAMANLAVTYSQLGRYEEAKPLEATVLEKRKTLLGANHPDTLAALENLVTTYHKLEKHQEAKEL</sequence>
<dbReference type="SUPFAM" id="SSF48452">
    <property type="entry name" value="TPR-like"/>
    <property type="match status" value="4"/>
</dbReference>
<evidence type="ECO:0000256" key="1">
    <source>
        <dbReference type="ARBA" id="ARBA00023098"/>
    </source>
</evidence>
<feature type="short sequence motif" description="DGA/G" evidence="2">
    <location>
        <begin position="198"/>
        <end position="200"/>
    </location>
</feature>
<evidence type="ECO:0000259" key="3">
    <source>
        <dbReference type="PROSITE" id="PS51635"/>
    </source>
</evidence>
<reference evidence="4" key="1">
    <citation type="submission" date="2023-03" db="EMBL/GenBank/DDBJ databases">
        <title>Massive genome expansion in bonnet fungi (Mycena s.s.) driven by repeated elements and novel gene families across ecological guilds.</title>
        <authorList>
            <consortium name="Lawrence Berkeley National Laboratory"/>
            <person name="Harder C.B."/>
            <person name="Miyauchi S."/>
            <person name="Viragh M."/>
            <person name="Kuo A."/>
            <person name="Thoen E."/>
            <person name="Andreopoulos B."/>
            <person name="Lu D."/>
            <person name="Skrede I."/>
            <person name="Drula E."/>
            <person name="Henrissat B."/>
            <person name="Morin E."/>
            <person name="Kohler A."/>
            <person name="Barry K."/>
            <person name="LaButti K."/>
            <person name="Morin E."/>
            <person name="Salamov A."/>
            <person name="Lipzen A."/>
            <person name="Mereny Z."/>
            <person name="Hegedus B."/>
            <person name="Baldrian P."/>
            <person name="Stursova M."/>
            <person name="Weitz H."/>
            <person name="Taylor A."/>
            <person name="Grigoriev I.V."/>
            <person name="Nagy L.G."/>
            <person name="Martin F."/>
            <person name="Kauserud H."/>
        </authorList>
    </citation>
    <scope>NUCLEOTIDE SEQUENCE</scope>
    <source>
        <strain evidence="4">CBHHK002</strain>
    </source>
</reference>
<feature type="domain" description="PNPLA" evidence="3">
    <location>
        <begin position="12"/>
        <end position="211"/>
    </location>
</feature>
<evidence type="ECO:0000313" key="5">
    <source>
        <dbReference type="Proteomes" id="UP001218218"/>
    </source>
</evidence>
<evidence type="ECO:0000313" key="4">
    <source>
        <dbReference type="EMBL" id="KAJ7348040.1"/>
    </source>
</evidence>
<dbReference type="GO" id="GO:0016787">
    <property type="term" value="F:hydrolase activity"/>
    <property type="evidence" value="ECO:0007669"/>
    <property type="project" value="UniProtKB-KW"/>
</dbReference>
<dbReference type="Pfam" id="PF01734">
    <property type="entry name" value="Patatin"/>
    <property type="match status" value="1"/>
</dbReference>
<dbReference type="Pfam" id="PF13424">
    <property type="entry name" value="TPR_12"/>
    <property type="match status" value="2"/>
</dbReference>
<dbReference type="Gene3D" id="1.25.40.10">
    <property type="entry name" value="Tetratricopeptide repeat domain"/>
    <property type="match status" value="3"/>
</dbReference>
<dbReference type="Gene3D" id="3.40.1090.10">
    <property type="entry name" value="Cytosolic phospholipase A2 catalytic domain"/>
    <property type="match status" value="1"/>
</dbReference>
<proteinExistence type="predicted"/>
<dbReference type="PANTHER" id="PTHR46082">
    <property type="entry name" value="ATP/GTP-BINDING PROTEIN-RELATED"/>
    <property type="match status" value="1"/>
</dbReference>
<dbReference type="InterPro" id="IPR002641">
    <property type="entry name" value="PNPLA_dom"/>
</dbReference>
<keyword evidence="1" id="KW-0443">Lipid metabolism</keyword>
<dbReference type="CDD" id="cd07216">
    <property type="entry name" value="Pat17_PNPLA8_PNPLA9_like3"/>
    <property type="match status" value="1"/>
</dbReference>
<comment type="caution">
    <text evidence="2">Lacks conserved residue(s) required for the propagation of feature annotation.</text>
</comment>